<evidence type="ECO:0000256" key="6">
    <source>
        <dbReference type="ARBA" id="ARBA00022968"/>
    </source>
</evidence>
<keyword evidence="3" id="KW-0812">Transmembrane</keyword>
<dbReference type="InterPro" id="IPR012341">
    <property type="entry name" value="6hp_glycosidase-like_sf"/>
</dbReference>
<dbReference type="InterPro" id="IPR004888">
    <property type="entry name" value="Glycoside_hydrolase_63"/>
</dbReference>
<dbReference type="Proteomes" id="UP000030676">
    <property type="component" value="Unassembled WGS sequence"/>
</dbReference>
<dbReference type="Pfam" id="PF03200">
    <property type="entry name" value="Glyco_hydro_63"/>
    <property type="match status" value="1"/>
</dbReference>
<evidence type="ECO:0000313" key="14">
    <source>
        <dbReference type="EMBL" id="EXL66282.1"/>
    </source>
</evidence>
<evidence type="ECO:0000256" key="4">
    <source>
        <dbReference type="ARBA" id="ARBA00022801"/>
    </source>
</evidence>
<keyword evidence="9 12" id="KW-0325">Glycoprotein</keyword>
<evidence type="ECO:0000256" key="8">
    <source>
        <dbReference type="ARBA" id="ARBA00023136"/>
    </source>
</evidence>
<dbReference type="InterPro" id="IPR008928">
    <property type="entry name" value="6-hairpin_glycosidase_sf"/>
</dbReference>
<organism evidence="14">
    <name type="scientific">Fusarium oxysporum f. sp. conglutinans race 2 54008</name>
    <dbReference type="NCBI Taxonomy" id="1089457"/>
    <lineage>
        <taxon>Eukaryota</taxon>
        <taxon>Fungi</taxon>
        <taxon>Dikarya</taxon>
        <taxon>Ascomycota</taxon>
        <taxon>Pezizomycotina</taxon>
        <taxon>Sordariomycetes</taxon>
        <taxon>Hypocreomycetidae</taxon>
        <taxon>Hypocreales</taxon>
        <taxon>Nectriaceae</taxon>
        <taxon>Fusarium</taxon>
        <taxon>Fusarium oxysporum species complex</taxon>
    </lineage>
</organism>
<evidence type="ECO:0000259" key="13">
    <source>
        <dbReference type="Pfam" id="PF03200"/>
    </source>
</evidence>
<name>X0GRR3_FUSOX</name>
<dbReference type="EMBL" id="JH659053">
    <property type="protein sequence ID" value="EXL66282.1"/>
    <property type="molecule type" value="Genomic_DNA"/>
</dbReference>
<keyword evidence="4 12" id="KW-0378">Hydrolase</keyword>
<dbReference type="PANTHER" id="PTHR10412">
    <property type="entry name" value="MANNOSYL-OLIGOSACCHARIDE GLUCOSIDASE"/>
    <property type="match status" value="1"/>
</dbReference>
<evidence type="ECO:0000256" key="10">
    <source>
        <dbReference type="ARBA" id="ARBA00023295"/>
    </source>
</evidence>
<comment type="catalytic activity">
    <reaction evidence="12">
        <text>N(4)-(alpha-D-Glc-(1-&gt;2)-alpha-D-Glc-(1-&gt;3)-alpha-D-Glc-(1-&gt;3)-alpha-D-Man-(1-&gt;2)-alpha-D-Man-(1-&gt;2)-alpha-D-Man-(1-&gt;3)-[alpha-D-Man-(1-&gt;2)-alpha-D-Man-(1-&gt;3)-[alpha-D-Man-(1-&gt;2)-alpha-D-Man-(1-&gt;6)]-alpha-D-Man-(1-&gt;6)]-beta-D-Man-(1-&gt;4)-beta-D-GlcNAc-(1-&gt;4)-beta-D-GlcNAc)-L-asparaginyl-[protein] + H2O = N(4)-(alpha-D-Glc-(1-&gt;3)-alpha-D-Glc-(1-&gt;3)-alpha-D-Man-(1-&gt;2)-alpha-D-Man-(1-&gt;2)-alpha-D-Man-(1-&gt;3)-[alpha-D-Man-(1-&gt;2)-alpha-D-Man-(1-&gt;3)-[alpha-D-Man-(1-&gt;2)-alpha-D-Man-(1-&gt;6)]-alpha-D-Man-(1-&gt;6)]-beta-D-Man-(1-&gt;4)-beta-D-GlcNAc-(1-&gt;4)-beta-D-GlcNAc)-L-asparaginyl-[protein] + beta-D-glucose</text>
        <dbReference type="Rhea" id="RHEA:55988"/>
        <dbReference type="Rhea" id="RHEA-COMP:12806"/>
        <dbReference type="Rhea" id="RHEA-COMP:14355"/>
        <dbReference type="ChEBI" id="CHEBI:15377"/>
        <dbReference type="ChEBI" id="CHEBI:15903"/>
        <dbReference type="ChEBI" id="CHEBI:59082"/>
        <dbReference type="ChEBI" id="CHEBI:132537"/>
        <dbReference type="EC" id="3.2.1.106"/>
    </reaction>
</comment>
<evidence type="ECO:0000256" key="3">
    <source>
        <dbReference type="ARBA" id="ARBA00022692"/>
    </source>
</evidence>
<keyword evidence="10 12" id="KW-0326">Glycosidase</keyword>
<feature type="domain" description="Glycosyl hydrolase family 63 C-terminal" evidence="13">
    <location>
        <begin position="30"/>
        <end position="304"/>
    </location>
</feature>
<reference evidence="14" key="2">
    <citation type="submission" date="2012-05" db="EMBL/GenBank/DDBJ databases">
        <title>The Genome Annotation of Fusarium oxysporum PHW808.</title>
        <authorList>
            <consortium name="The Broad Institute Genomics Platform"/>
            <person name="Ma L.-J."/>
            <person name="Corby-Kistler H."/>
            <person name="Broz K."/>
            <person name="Gale L.R."/>
            <person name="Jonkers W."/>
            <person name="O'Donnell K."/>
            <person name="Ploetz R."/>
            <person name="Steinberg C."/>
            <person name="Schwartz D.C."/>
            <person name="VanEtten H."/>
            <person name="Zhou S."/>
            <person name="Young S.K."/>
            <person name="Zeng Q."/>
            <person name="Gargeya S."/>
            <person name="Fitzgerald M."/>
            <person name="Abouelleil A."/>
            <person name="Alvarado L."/>
            <person name="Chapman S.B."/>
            <person name="Gainer-Dewar J."/>
            <person name="Goldberg J."/>
            <person name="Griggs A."/>
            <person name="Gujja S."/>
            <person name="Hansen M."/>
            <person name="Howarth C."/>
            <person name="Imamovic A."/>
            <person name="Ireland A."/>
            <person name="Larimer J."/>
            <person name="McCowan C."/>
            <person name="Murphy C."/>
            <person name="Pearson M."/>
            <person name="Poon T.W."/>
            <person name="Priest M."/>
            <person name="Roberts A."/>
            <person name="Saif S."/>
            <person name="Shea T."/>
            <person name="Sykes S."/>
            <person name="Wortman J."/>
            <person name="Nusbaum C."/>
            <person name="Birren B."/>
        </authorList>
    </citation>
    <scope>NUCLEOTIDE SEQUENCE</scope>
    <source>
        <strain evidence="14">54008</strain>
    </source>
</reference>
<comment type="function">
    <text evidence="12">Cleaves the distal alpha 1,2-linked glucose residue from the Glc(3)Man(9)GlcNAc(2) oligosaccharide precursor.</text>
</comment>
<dbReference type="GO" id="GO:0009311">
    <property type="term" value="P:oligosaccharide metabolic process"/>
    <property type="evidence" value="ECO:0007669"/>
    <property type="project" value="UniProtKB-UniRule"/>
</dbReference>
<evidence type="ECO:0000256" key="2">
    <source>
        <dbReference type="ARBA" id="ARBA00010833"/>
    </source>
</evidence>
<dbReference type="GO" id="GO:0006487">
    <property type="term" value="P:protein N-linked glycosylation"/>
    <property type="evidence" value="ECO:0007669"/>
    <property type="project" value="UniProtKB-UniRule"/>
</dbReference>
<dbReference type="InterPro" id="IPR031335">
    <property type="entry name" value="Glyco_hydro_63_C"/>
</dbReference>
<accession>X0GRR3</accession>
<dbReference type="GO" id="GO:0004573">
    <property type="term" value="F:Glc3Man9GlcNAc2 oligosaccharide glucosidase activity"/>
    <property type="evidence" value="ECO:0007669"/>
    <property type="project" value="UniProtKB-UniRule"/>
</dbReference>
<dbReference type="EC" id="3.2.1.106" evidence="11 12"/>
<evidence type="ECO:0000256" key="7">
    <source>
        <dbReference type="ARBA" id="ARBA00022989"/>
    </source>
</evidence>
<sequence length="317" mass="36831">MSSSARNTWLSVGSFYSIIFGRPRSIRDEESHLRRLYPLLRRQYDWFRRTQRGDIKSYDREAFSTQGYRWRGRTESHILTSGLDDYHRAQPPHPGELHVDLMSWVGLMTKSLVNIADALGMLEDVDKDKTTLTAIEHNLNDLHWSEKDGCSCDATIDDFEEHALVCHKGYISLFPFLVGLMQHDDPKLGRMLDLIADVDELFSPHGIRSLSPKGEFYGTNENYWRSPVWMPINYMVHVPTQRGPFQERARDIYTRLRKNVVDTVFKSWEETGFAWEQYDPETGKGRRTQHFTGWTSLVVKVMAMDDLSEAGQAKHEP</sequence>
<comment type="subcellular location">
    <subcellularLocation>
        <location evidence="1 12">Endoplasmic reticulum membrane</location>
        <topology evidence="1 12">Single-pass type II membrane protein</topology>
    </subcellularLocation>
</comment>
<evidence type="ECO:0000256" key="11">
    <source>
        <dbReference type="ARBA" id="ARBA00038888"/>
    </source>
</evidence>
<evidence type="ECO:0000256" key="9">
    <source>
        <dbReference type="ARBA" id="ARBA00023180"/>
    </source>
</evidence>
<evidence type="ECO:0000256" key="12">
    <source>
        <dbReference type="RuleBase" id="RU369107"/>
    </source>
</evidence>
<protein>
    <recommendedName>
        <fullName evidence="11 12">Mannosyl-oligosaccharide glucosidase</fullName>
        <ecNumber evidence="11 12">3.2.1.106</ecNumber>
    </recommendedName>
    <alternativeName>
        <fullName evidence="12">Glucosidase I</fullName>
    </alternativeName>
</protein>
<dbReference type="HOGENOM" id="CLU_007380_0_0_1"/>
<evidence type="ECO:0000256" key="1">
    <source>
        <dbReference type="ARBA" id="ARBA00004648"/>
    </source>
</evidence>
<keyword evidence="6" id="KW-0735">Signal-anchor</keyword>
<dbReference type="AlphaFoldDB" id="X0GRR3"/>
<keyword evidence="5 12" id="KW-0256">Endoplasmic reticulum</keyword>
<dbReference type="Gene3D" id="1.50.10.10">
    <property type="match status" value="1"/>
</dbReference>
<dbReference type="SUPFAM" id="SSF48208">
    <property type="entry name" value="Six-hairpin glycosidases"/>
    <property type="match status" value="1"/>
</dbReference>
<keyword evidence="7" id="KW-1133">Transmembrane helix</keyword>
<proteinExistence type="inferred from homology"/>
<gene>
    <name evidence="14" type="ORF">FOPG_17537</name>
</gene>
<comment type="pathway">
    <text evidence="12">Glycan metabolism; N-glycan degradation.</text>
</comment>
<dbReference type="GO" id="GO:0005789">
    <property type="term" value="C:endoplasmic reticulum membrane"/>
    <property type="evidence" value="ECO:0007669"/>
    <property type="project" value="UniProtKB-SubCell"/>
</dbReference>
<evidence type="ECO:0000256" key="5">
    <source>
        <dbReference type="ARBA" id="ARBA00022824"/>
    </source>
</evidence>
<comment type="similarity">
    <text evidence="2 12">Belongs to the glycosyl hydrolase 63 family.</text>
</comment>
<keyword evidence="8" id="KW-0472">Membrane</keyword>
<reference evidence="14" key="1">
    <citation type="submission" date="2011-11" db="EMBL/GenBank/DDBJ databases">
        <title>The Genome Sequence of Fusarium oxysporum PHW808.</title>
        <authorList>
            <consortium name="The Broad Institute Genome Sequencing Platform"/>
            <person name="Ma L.-J."/>
            <person name="Gale L.R."/>
            <person name="Schwartz D.C."/>
            <person name="Zhou S."/>
            <person name="Corby-Kistler H."/>
            <person name="Young S.K."/>
            <person name="Zeng Q."/>
            <person name="Gargeya S."/>
            <person name="Fitzgerald M."/>
            <person name="Haas B."/>
            <person name="Abouelleil A."/>
            <person name="Alvarado L."/>
            <person name="Arachchi H.M."/>
            <person name="Berlin A."/>
            <person name="Brown A."/>
            <person name="Chapman S.B."/>
            <person name="Chen Z."/>
            <person name="Dunbar C."/>
            <person name="Freedman E."/>
            <person name="Gearin G."/>
            <person name="Goldberg J."/>
            <person name="Griggs A."/>
            <person name="Gujja S."/>
            <person name="Heiman D."/>
            <person name="Howarth C."/>
            <person name="Larson L."/>
            <person name="Lui A."/>
            <person name="MacDonald P.J.P."/>
            <person name="Montmayeur A."/>
            <person name="Murphy C."/>
            <person name="Neiman D."/>
            <person name="Pearson M."/>
            <person name="Priest M."/>
            <person name="Roberts A."/>
            <person name="Saif S."/>
            <person name="Shea T."/>
            <person name="Shenoy N."/>
            <person name="Sisk P."/>
            <person name="Stolte C."/>
            <person name="Sykes S."/>
            <person name="Wortman J."/>
            <person name="Nusbaum C."/>
            <person name="Birren B."/>
        </authorList>
    </citation>
    <scope>NUCLEOTIDE SEQUENCE [LARGE SCALE GENOMIC DNA]</scope>
    <source>
        <strain evidence="14">54008</strain>
    </source>
</reference>
<dbReference type="PANTHER" id="PTHR10412:SF11">
    <property type="entry name" value="MANNOSYL-OLIGOSACCHARIDE GLUCOSIDASE"/>
    <property type="match status" value="1"/>
</dbReference>